<comment type="caution">
    <text evidence="2">The sequence shown here is derived from an EMBL/GenBank/DDBJ whole genome shotgun (WGS) entry which is preliminary data.</text>
</comment>
<name>A0A0F9PA43_9ZZZZ</name>
<dbReference type="EMBL" id="LAZR01002539">
    <property type="protein sequence ID" value="KKN28725.1"/>
    <property type="molecule type" value="Genomic_DNA"/>
</dbReference>
<feature type="domain" description="SnoaL-like" evidence="1">
    <location>
        <begin position="27"/>
        <end position="126"/>
    </location>
</feature>
<reference evidence="2" key="1">
    <citation type="journal article" date="2015" name="Nature">
        <title>Complex archaea that bridge the gap between prokaryotes and eukaryotes.</title>
        <authorList>
            <person name="Spang A."/>
            <person name="Saw J.H."/>
            <person name="Jorgensen S.L."/>
            <person name="Zaremba-Niedzwiedzka K."/>
            <person name="Martijn J."/>
            <person name="Lind A.E."/>
            <person name="van Eijk R."/>
            <person name="Schleper C."/>
            <person name="Guy L."/>
            <person name="Ettema T.J."/>
        </authorList>
    </citation>
    <scope>NUCLEOTIDE SEQUENCE</scope>
</reference>
<organism evidence="2">
    <name type="scientific">marine sediment metagenome</name>
    <dbReference type="NCBI Taxonomy" id="412755"/>
    <lineage>
        <taxon>unclassified sequences</taxon>
        <taxon>metagenomes</taxon>
        <taxon>ecological metagenomes</taxon>
    </lineage>
</organism>
<dbReference type="Pfam" id="PF12680">
    <property type="entry name" value="SnoaL_2"/>
    <property type="match status" value="1"/>
</dbReference>
<proteinExistence type="predicted"/>
<evidence type="ECO:0000313" key="2">
    <source>
        <dbReference type="EMBL" id="KKN28725.1"/>
    </source>
</evidence>
<protein>
    <recommendedName>
        <fullName evidence="1">SnoaL-like domain-containing protein</fullName>
    </recommendedName>
</protein>
<dbReference type="AlphaFoldDB" id="A0A0F9PA43"/>
<dbReference type="InterPro" id="IPR037401">
    <property type="entry name" value="SnoaL-like"/>
</dbReference>
<dbReference type="SUPFAM" id="SSF54427">
    <property type="entry name" value="NTF2-like"/>
    <property type="match status" value="1"/>
</dbReference>
<accession>A0A0F9PA43</accession>
<dbReference type="Gene3D" id="3.10.450.50">
    <property type="match status" value="1"/>
</dbReference>
<gene>
    <name evidence="2" type="ORF">LCGC14_0851400</name>
</gene>
<dbReference type="InterPro" id="IPR032710">
    <property type="entry name" value="NTF2-like_dom_sf"/>
</dbReference>
<sequence length="155" mass="17326">MNFAPTIEVGHPNSAVPATLQQFKVLFNELDKGNLSKLPAVYSEDIRFQDPLGSVEGLDALTHYFSGSYANVISCHFDFEEAVVQDSFATIPWLMHLCHKRILGGREIQVAGISHLEIRQGKICYHRDYFDAGQLLYENLPVVGGVIRWVKGYAG</sequence>
<evidence type="ECO:0000259" key="1">
    <source>
        <dbReference type="Pfam" id="PF12680"/>
    </source>
</evidence>